<dbReference type="PANTHER" id="PTHR19353:SF19">
    <property type="entry name" value="DELTA(5) FATTY ACID DESATURASE C-RELATED"/>
    <property type="match status" value="1"/>
</dbReference>
<proteinExistence type="inferred from homology"/>
<dbReference type="RefSeq" id="WP_263748122.1">
    <property type="nucleotide sequence ID" value="NZ_JAOWRF010000336.1"/>
</dbReference>
<feature type="transmembrane region" description="Helical" evidence="4">
    <location>
        <begin position="61"/>
        <end position="83"/>
    </location>
</feature>
<evidence type="ECO:0000256" key="4">
    <source>
        <dbReference type="SAM" id="Phobius"/>
    </source>
</evidence>
<evidence type="ECO:0000256" key="3">
    <source>
        <dbReference type="ARBA" id="ARBA00023004"/>
    </source>
</evidence>
<dbReference type="InterPro" id="IPR005804">
    <property type="entry name" value="FA_desaturase_dom"/>
</dbReference>
<keyword evidence="4" id="KW-0472">Membrane</keyword>
<keyword evidence="4" id="KW-0812">Transmembrane</keyword>
<dbReference type="InterPro" id="IPR012171">
    <property type="entry name" value="Fatty_acid_desaturase"/>
</dbReference>
<organism evidence="6 7">
    <name type="scientific">Plectonema radiosum NIES-515</name>
    <dbReference type="NCBI Taxonomy" id="2986073"/>
    <lineage>
        <taxon>Bacteria</taxon>
        <taxon>Bacillati</taxon>
        <taxon>Cyanobacteriota</taxon>
        <taxon>Cyanophyceae</taxon>
        <taxon>Oscillatoriophycideae</taxon>
        <taxon>Oscillatoriales</taxon>
        <taxon>Microcoleaceae</taxon>
        <taxon>Plectonema</taxon>
    </lineage>
</organism>
<dbReference type="Pfam" id="PF00487">
    <property type="entry name" value="FA_desaturase"/>
    <property type="match status" value="1"/>
</dbReference>
<dbReference type="Proteomes" id="UP001526143">
    <property type="component" value="Unassembled WGS sequence"/>
</dbReference>
<name>A0ABT3B552_9CYAN</name>
<gene>
    <name evidence="6" type="ORF">OGM63_23645</name>
</gene>
<protein>
    <submittedName>
        <fullName evidence="6">Fatty acid desaturase</fullName>
    </submittedName>
</protein>
<dbReference type="PANTHER" id="PTHR19353">
    <property type="entry name" value="FATTY ACID DESATURASE 2"/>
    <property type="match status" value="1"/>
</dbReference>
<feature type="domain" description="Fatty acid desaturase" evidence="5">
    <location>
        <begin position="61"/>
        <end position="311"/>
    </location>
</feature>
<keyword evidence="4" id="KW-1133">Transmembrane helix</keyword>
<feature type="transmembrane region" description="Helical" evidence="4">
    <location>
        <begin position="203"/>
        <end position="222"/>
    </location>
</feature>
<reference evidence="6 7" key="1">
    <citation type="submission" date="2022-10" db="EMBL/GenBank/DDBJ databases">
        <title>Identification of biosynthetic pathway for the production of the potent trypsin inhibitor radiosumin.</title>
        <authorList>
            <person name="Fewer D.P."/>
            <person name="Delbaje E."/>
            <person name="Ouyang X."/>
            <person name="Agostino P.D."/>
            <person name="Wahlsten M."/>
            <person name="Jokela J."/>
            <person name="Permi P."/>
            <person name="Haapaniemi E."/>
            <person name="Koistinen H."/>
        </authorList>
    </citation>
    <scope>NUCLEOTIDE SEQUENCE [LARGE SCALE GENOMIC DNA]</scope>
    <source>
        <strain evidence="6 7">NIES-515</strain>
    </source>
</reference>
<accession>A0ABT3B552</accession>
<dbReference type="EMBL" id="JAOWRF010000336">
    <property type="protein sequence ID" value="MCV3216469.1"/>
    <property type="molecule type" value="Genomic_DNA"/>
</dbReference>
<sequence>METFKIPKAKEQVIPQAENLFKSVLLVVLLIGSLALAQVGVTKIDTYFSFNLEAIHLVIKWAFVTVLAVFNCILLTGIGVIAHEGIHGVLFKSRFWNDLWGGILSALVVFLPFYANREFHLTHHRYTHQPDLDPEQPLHNHSFWYAFAMGGFIALYQHYKIVAANLLGVFSLKWNKVFRGLKDICFVGVAVAFYFYLLPMQGISLWYTVVPTFVLVPMVYSFRAMCDHYAFAPAVSPAAKKSLDRVVNIEDQSEDLQGEQLQIDSWLILTNPMLTWLWSNINYQQVHHRYPYLSYRYLPEIFEATKHEQPYALVNGYFRCLMHLKNMPYYSTHEQIKPFLFGVTSENSV</sequence>
<keyword evidence="3" id="KW-0408">Iron</keyword>
<feature type="transmembrane region" description="Helical" evidence="4">
    <location>
        <begin position="95"/>
        <end position="115"/>
    </location>
</feature>
<evidence type="ECO:0000259" key="5">
    <source>
        <dbReference type="Pfam" id="PF00487"/>
    </source>
</evidence>
<feature type="transmembrane region" description="Helical" evidence="4">
    <location>
        <begin position="180"/>
        <end position="197"/>
    </location>
</feature>
<feature type="transmembrane region" description="Helical" evidence="4">
    <location>
        <begin position="20"/>
        <end position="41"/>
    </location>
</feature>
<evidence type="ECO:0000256" key="1">
    <source>
        <dbReference type="ARBA" id="ARBA00001954"/>
    </source>
</evidence>
<keyword evidence="7" id="KW-1185">Reference proteome</keyword>
<evidence type="ECO:0000313" key="7">
    <source>
        <dbReference type="Proteomes" id="UP001526143"/>
    </source>
</evidence>
<evidence type="ECO:0000313" key="6">
    <source>
        <dbReference type="EMBL" id="MCV3216469.1"/>
    </source>
</evidence>
<evidence type="ECO:0000256" key="2">
    <source>
        <dbReference type="ARBA" id="ARBA00008749"/>
    </source>
</evidence>
<comment type="caution">
    <text evidence="6">The sequence shown here is derived from an EMBL/GenBank/DDBJ whole genome shotgun (WGS) entry which is preliminary data.</text>
</comment>
<comment type="similarity">
    <text evidence="2">Belongs to the fatty acid desaturase type 2 family.</text>
</comment>
<comment type="cofactor">
    <cofactor evidence="1">
        <name>Fe(2+)</name>
        <dbReference type="ChEBI" id="CHEBI:29033"/>
    </cofactor>
</comment>
<feature type="transmembrane region" description="Helical" evidence="4">
    <location>
        <begin position="142"/>
        <end position="159"/>
    </location>
</feature>